<dbReference type="EMBL" id="JAHOPB010000001">
    <property type="protein sequence ID" value="MBU8874366.1"/>
    <property type="molecule type" value="Genomic_DNA"/>
</dbReference>
<dbReference type="RefSeq" id="WP_216959747.1">
    <property type="nucleotide sequence ID" value="NZ_JAHOPB010000001.1"/>
</dbReference>
<comment type="caution">
    <text evidence="2">The sequence shown here is derived from an EMBL/GenBank/DDBJ whole genome shotgun (WGS) entry which is preliminary data.</text>
</comment>
<feature type="chain" id="PRO_5046504066" evidence="1">
    <location>
        <begin position="22"/>
        <end position="235"/>
    </location>
</feature>
<dbReference type="Proteomes" id="UP000727907">
    <property type="component" value="Unassembled WGS sequence"/>
</dbReference>
<accession>A0ABS6IIF1</accession>
<gene>
    <name evidence="2" type="ORF">KQ910_11390</name>
</gene>
<protein>
    <submittedName>
        <fullName evidence="2">DUF4198 domain-containing protein</fullName>
    </submittedName>
</protein>
<evidence type="ECO:0000256" key="1">
    <source>
        <dbReference type="SAM" id="SignalP"/>
    </source>
</evidence>
<dbReference type="Pfam" id="PF10670">
    <property type="entry name" value="DUF4198"/>
    <property type="match status" value="1"/>
</dbReference>
<reference evidence="2 3" key="1">
    <citation type="submission" date="2021-06" db="EMBL/GenBank/DDBJ databases">
        <authorList>
            <person name="Lee D.H."/>
        </authorList>
    </citation>
    <scope>NUCLEOTIDE SEQUENCE [LARGE SCALE GENOMIC DNA]</scope>
    <source>
        <strain evidence="2 3">MMS21-HV4-11</strain>
    </source>
</reference>
<dbReference type="InterPro" id="IPR019613">
    <property type="entry name" value="DUF4198"/>
</dbReference>
<evidence type="ECO:0000313" key="2">
    <source>
        <dbReference type="EMBL" id="MBU8874366.1"/>
    </source>
</evidence>
<proteinExistence type="predicted"/>
<keyword evidence="1" id="KW-0732">Signal</keyword>
<organism evidence="2 3">
    <name type="scientific">Reyranella humidisoli</name>
    <dbReference type="NCBI Taxonomy" id="2849149"/>
    <lineage>
        <taxon>Bacteria</taxon>
        <taxon>Pseudomonadati</taxon>
        <taxon>Pseudomonadota</taxon>
        <taxon>Alphaproteobacteria</taxon>
        <taxon>Hyphomicrobiales</taxon>
        <taxon>Reyranellaceae</taxon>
        <taxon>Reyranella</taxon>
    </lineage>
</organism>
<sequence length="235" mass="25158">MRIVIAALLWLSLSSAASAHALWLEPDGGGYQLYFGEFGENLREGSPGLLDRFEPAPAAKAFGGAGDAPLKAEKTPTSFQFTGAADGTTSVVAEQARVTERKQNDKTVRTLGRLSARYVADFRELKPIIPLDIVPTGTPGSFKVFYDGKPLPKAKVEVVTEFGWTKDLKTDDAGAFEVALPWKGTYAVEVSLVDNTPGTHGAAPYDGMRFVTTLTFKVSDGLAAPARPPVVTPKR</sequence>
<name>A0ABS6IIF1_9HYPH</name>
<feature type="signal peptide" evidence="1">
    <location>
        <begin position="1"/>
        <end position="21"/>
    </location>
</feature>
<evidence type="ECO:0000313" key="3">
    <source>
        <dbReference type="Proteomes" id="UP000727907"/>
    </source>
</evidence>
<keyword evidence="3" id="KW-1185">Reference proteome</keyword>